<evidence type="ECO:0000259" key="8">
    <source>
        <dbReference type="Pfam" id="PF03725"/>
    </source>
</evidence>
<evidence type="ECO:0000256" key="4">
    <source>
        <dbReference type="ARBA" id="ARBA00022694"/>
    </source>
</evidence>
<evidence type="ECO:0000313" key="10">
    <source>
        <dbReference type="Proteomes" id="UP000023775"/>
    </source>
</evidence>
<evidence type="ECO:0000256" key="1">
    <source>
        <dbReference type="ARBA" id="ARBA00006678"/>
    </source>
</evidence>
<dbReference type="FunFam" id="3.30.230.70:FF:000003">
    <property type="entry name" value="Ribonuclease PH"/>
    <property type="match status" value="1"/>
</dbReference>
<comment type="caution">
    <text evidence="9">The sequence shown here is derived from an EMBL/GenBank/DDBJ whole genome shotgun (WGS) entry which is preliminary data.</text>
</comment>
<dbReference type="InterPro" id="IPR036345">
    <property type="entry name" value="ExoRNase_PH_dom2_sf"/>
</dbReference>
<dbReference type="InterPro" id="IPR020568">
    <property type="entry name" value="Ribosomal_Su5_D2-typ_SF"/>
</dbReference>
<dbReference type="GO" id="GO:0000175">
    <property type="term" value="F:3'-5'-RNA exonuclease activity"/>
    <property type="evidence" value="ECO:0007669"/>
    <property type="project" value="UniProtKB-UniRule"/>
</dbReference>
<dbReference type="CDD" id="cd11362">
    <property type="entry name" value="RNase_PH_bact"/>
    <property type="match status" value="1"/>
</dbReference>
<dbReference type="GO" id="GO:0008033">
    <property type="term" value="P:tRNA processing"/>
    <property type="evidence" value="ECO:0007669"/>
    <property type="project" value="UniProtKB-UniRule"/>
</dbReference>
<evidence type="ECO:0000256" key="5">
    <source>
        <dbReference type="ARBA" id="ARBA00022884"/>
    </source>
</evidence>
<dbReference type="EMBL" id="APVG01000009">
    <property type="protein sequence ID" value="ENY72958.1"/>
    <property type="molecule type" value="Genomic_DNA"/>
</dbReference>
<keyword evidence="2 6" id="KW-0698">rRNA processing</keyword>
<feature type="domain" description="Exoribonuclease phosphorolytic" evidence="7">
    <location>
        <begin position="12"/>
        <end position="141"/>
    </location>
</feature>
<keyword evidence="3 6" id="KW-0820">tRNA-binding</keyword>
<dbReference type="InterPro" id="IPR002381">
    <property type="entry name" value="RNase_PH_bac-type"/>
</dbReference>
<dbReference type="eggNOG" id="COG0689">
    <property type="taxonomic scope" value="Bacteria"/>
</dbReference>
<dbReference type="SUPFAM" id="SSF54211">
    <property type="entry name" value="Ribosomal protein S5 domain 2-like"/>
    <property type="match status" value="1"/>
</dbReference>
<dbReference type="SUPFAM" id="SSF55666">
    <property type="entry name" value="Ribonuclease PH domain 2-like"/>
    <property type="match status" value="1"/>
</dbReference>
<organism evidence="9 10">
    <name type="scientific">Aeromonas diversa CDC 2478-85</name>
    <dbReference type="NCBI Taxonomy" id="1268237"/>
    <lineage>
        <taxon>Bacteria</taxon>
        <taxon>Pseudomonadati</taxon>
        <taxon>Pseudomonadota</taxon>
        <taxon>Gammaproteobacteria</taxon>
        <taxon>Aeromonadales</taxon>
        <taxon>Aeromonadaceae</taxon>
        <taxon>Aeromonas</taxon>
    </lineage>
</organism>
<keyword evidence="5" id="KW-0694">RNA-binding</keyword>
<dbReference type="RefSeq" id="WP_005349359.1">
    <property type="nucleotide sequence ID" value="NZ_APVG01000009.1"/>
</dbReference>
<feature type="domain" description="Exoribonuclease phosphorolytic" evidence="8">
    <location>
        <begin position="159"/>
        <end position="224"/>
    </location>
</feature>
<keyword evidence="10" id="KW-1185">Reference proteome</keyword>
<dbReference type="Pfam" id="PF01138">
    <property type="entry name" value="RNase_PH"/>
    <property type="match status" value="1"/>
</dbReference>
<comment type="function">
    <text evidence="6">Phosphorolytic 3'-5' exoribonuclease that plays an important role in tRNA 3'-end maturation. Removes nucleotide residues following the 3'-CCA terminus of tRNAs; can also add nucleotides to the ends of RNA molecules by using nucleoside diphosphates as substrates, but this may not be physiologically important. Probably plays a role in initiation of 16S rRNA degradation (leading to ribosome degradation) during starvation.</text>
</comment>
<protein>
    <recommendedName>
        <fullName evidence="6">Ribonuclease PH</fullName>
        <shortName evidence="6">RNase PH</shortName>
        <ecNumber evidence="6">2.7.7.56</ecNumber>
    </recommendedName>
    <alternativeName>
        <fullName evidence="6">tRNA nucleotidyltransferase</fullName>
    </alternativeName>
</protein>
<name>N9VMY8_9GAMM</name>
<comment type="similarity">
    <text evidence="1 6">Belongs to the RNase PH family.</text>
</comment>
<dbReference type="EC" id="2.7.7.56" evidence="6"/>
<dbReference type="GO" id="GO:0031125">
    <property type="term" value="P:rRNA 3'-end processing"/>
    <property type="evidence" value="ECO:0007669"/>
    <property type="project" value="UniProtKB-ARBA"/>
</dbReference>
<dbReference type="HAMAP" id="MF_00564">
    <property type="entry name" value="RNase_PH"/>
    <property type="match status" value="1"/>
</dbReference>
<feature type="binding site" evidence="6">
    <location>
        <position position="87"/>
    </location>
    <ligand>
        <name>phosphate</name>
        <dbReference type="ChEBI" id="CHEBI:43474"/>
        <note>substrate</note>
    </ligand>
</feature>
<keyword evidence="6" id="KW-0548">Nucleotidyltransferase</keyword>
<dbReference type="PATRIC" id="fig|1268237.3.peg.1012"/>
<dbReference type="Gene3D" id="3.30.230.70">
    <property type="entry name" value="GHMP Kinase, N-terminal domain"/>
    <property type="match status" value="1"/>
</dbReference>
<dbReference type="PANTHER" id="PTHR11953">
    <property type="entry name" value="EXOSOME COMPLEX COMPONENT"/>
    <property type="match status" value="1"/>
</dbReference>
<dbReference type="PANTHER" id="PTHR11953:SF0">
    <property type="entry name" value="EXOSOME COMPLEX COMPONENT RRP41"/>
    <property type="match status" value="1"/>
</dbReference>
<dbReference type="NCBIfam" id="TIGR01966">
    <property type="entry name" value="RNasePH"/>
    <property type="match status" value="1"/>
</dbReference>
<comment type="catalytic activity">
    <reaction evidence="6">
        <text>tRNA(n+1) + phosphate = tRNA(n) + a ribonucleoside 5'-diphosphate</text>
        <dbReference type="Rhea" id="RHEA:10628"/>
        <dbReference type="Rhea" id="RHEA-COMP:17343"/>
        <dbReference type="Rhea" id="RHEA-COMP:17344"/>
        <dbReference type="ChEBI" id="CHEBI:43474"/>
        <dbReference type="ChEBI" id="CHEBI:57930"/>
        <dbReference type="ChEBI" id="CHEBI:173114"/>
        <dbReference type="EC" id="2.7.7.56"/>
    </reaction>
</comment>
<evidence type="ECO:0000256" key="3">
    <source>
        <dbReference type="ARBA" id="ARBA00022555"/>
    </source>
</evidence>
<dbReference type="InterPro" id="IPR050080">
    <property type="entry name" value="RNase_PH"/>
</dbReference>
<accession>N9VMY8</accession>
<dbReference type="Proteomes" id="UP000023775">
    <property type="component" value="Unassembled WGS sequence"/>
</dbReference>
<dbReference type="AlphaFoldDB" id="N9VMY8"/>
<evidence type="ECO:0000313" key="9">
    <source>
        <dbReference type="EMBL" id="ENY72958.1"/>
    </source>
</evidence>
<reference evidence="9 10" key="1">
    <citation type="journal article" date="2013" name="Genome Announc.">
        <title>Draft Genome Sequence of the Aeromonas diversa Type Strain.</title>
        <authorList>
            <person name="Farfan M."/>
            <person name="Spataro N."/>
            <person name="Sanglas A."/>
            <person name="Albarral V."/>
            <person name="Loren J.G."/>
            <person name="Bosch E."/>
            <person name="Fuste M.C."/>
        </authorList>
    </citation>
    <scope>NUCLEOTIDE SEQUENCE [LARGE SCALE GENOMIC DNA]</scope>
    <source>
        <strain evidence="9 10">2478-85</strain>
    </source>
</reference>
<evidence type="ECO:0000256" key="6">
    <source>
        <dbReference type="HAMAP-Rule" id="MF_00564"/>
    </source>
</evidence>
<dbReference type="InterPro" id="IPR018336">
    <property type="entry name" value="RNase_PH_CS"/>
</dbReference>
<keyword evidence="4 6" id="KW-0819">tRNA processing</keyword>
<dbReference type="InterPro" id="IPR027408">
    <property type="entry name" value="PNPase/RNase_PH_dom_sf"/>
</dbReference>
<dbReference type="InterPro" id="IPR015847">
    <property type="entry name" value="ExoRNase_PH_dom2"/>
</dbReference>
<evidence type="ECO:0000256" key="2">
    <source>
        <dbReference type="ARBA" id="ARBA00022552"/>
    </source>
</evidence>
<dbReference type="PROSITE" id="PS01277">
    <property type="entry name" value="RIBONUCLEASE_PH"/>
    <property type="match status" value="1"/>
</dbReference>
<gene>
    <name evidence="6" type="primary">rph</name>
    <name evidence="9" type="ORF">G114_05155</name>
</gene>
<dbReference type="Pfam" id="PF03725">
    <property type="entry name" value="RNase_PH_C"/>
    <property type="match status" value="1"/>
</dbReference>
<feature type="binding site" evidence="6">
    <location>
        <begin position="125"/>
        <end position="127"/>
    </location>
    <ligand>
        <name>phosphate</name>
        <dbReference type="ChEBI" id="CHEBI:43474"/>
        <note>substrate</note>
    </ligand>
</feature>
<keyword evidence="6" id="KW-0808">Transferase</keyword>
<dbReference type="GO" id="GO:0016075">
    <property type="term" value="P:rRNA catabolic process"/>
    <property type="evidence" value="ECO:0007669"/>
    <property type="project" value="UniProtKB-UniRule"/>
</dbReference>
<dbReference type="GO" id="GO:0000049">
    <property type="term" value="F:tRNA binding"/>
    <property type="evidence" value="ECO:0007669"/>
    <property type="project" value="UniProtKB-UniRule"/>
</dbReference>
<dbReference type="GO" id="GO:0009022">
    <property type="term" value="F:tRNA nucleotidyltransferase activity"/>
    <property type="evidence" value="ECO:0007669"/>
    <property type="project" value="UniProtKB-UniRule"/>
</dbReference>
<dbReference type="InterPro" id="IPR001247">
    <property type="entry name" value="ExoRNase_PH_dom1"/>
</dbReference>
<dbReference type="OrthoDB" id="9802265at2"/>
<evidence type="ECO:0000259" key="7">
    <source>
        <dbReference type="Pfam" id="PF01138"/>
    </source>
</evidence>
<sequence length="238" mass="25617">MSRPNDRAPADVRPVTITRHFTKHAEGSVLVEFGNTRVLCTASVDTNVPRFLKGKGQGWVTAEYGMLPRSTHSRMNREAASGKQGGRTLEIQRLIARSLRAAVDLNALGEHTITVDCDVLQADGGTRTASITGACVALVDALNWMVGKGMLKQSPLKQMVAAVSVGIHEGQAICDLEYVEDSAAETDMNVVMTEDGRMIEVQGTAEGEPFTHEELLAMLALAKDGIGQLIEMQKASLK</sequence>
<comment type="subunit">
    <text evidence="6">Homohexameric ring arranged as a trimer of dimers.</text>
</comment>
<proteinExistence type="inferred from homology"/>